<feature type="compositionally biased region" description="Basic residues" evidence="1">
    <location>
        <begin position="94"/>
        <end position="105"/>
    </location>
</feature>
<protein>
    <submittedName>
        <fullName evidence="2">Uncharacterized protein</fullName>
    </submittedName>
</protein>
<dbReference type="EMBL" id="CCSD01000049">
    <property type="protein sequence ID" value="CDZ88183.1"/>
    <property type="molecule type" value="Genomic_DNA"/>
</dbReference>
<proteinExistence type="predicted"/>
<name>A0A098BHL5_9NOCA</name>
<evidence type="ECO:0000256" key="1">
    <source>
        <dbReference type="SAM" id="MobiDB-lite"/>
    </source>
</evidence>
<feature type="region of interest" description="Disordered" evidence="1">
    <location>
        <begin position="195"/>
        <end position="256"/>
    </location>
</feature>
<sequence>MPSRPEVGRRPAAGPAPPLDVSPARVAGVGAGRDGRVRREREQGRQPGPQVIADLHGNLAIGDADVDVAAADHLVGDRPEVPGHPPVPGGVGQRPRRGGLQRRYGRREQAGPGARGGGRRDRPRDAQFPAQLVDPCADRGGGLDLAARQFELKVEPGVAGTRHDGRAVEPGPAGVGIDEQQLLLDAHGQHPDIVAVGSGTSRQRGRHRLLQPGRRHSSAGPWLQPGTSPRRAGRKRQRNQAAPTEWSPRAHCCSGRSPRAIARDSRVWSRSASWSARTCSRATTLRLSADPAMVAMQSLSRAARDDDPVAEVVRECRICSSASHRSETWRMSAAMCRFALGRVLCAWRISRMRSCVRTNWCTARTWSSSAFEFVFIGFPRRIRW</sequence>
<dbReference type="Proteomes" id="UP000042997">
    <property type="component" value="Unassembled WGS sequence"/>
</dbReference>
<accession>A0A098BHL5</accession>
<evidence type="ECO:0000313" key="2">
    <source>
        <dbReference type="EMBL" id="CDZ88183.1"/>
    </source>
</evidence>
<feature type="compositionally biased region" description="Basic residues" evidence="1">
    <location>
        <begin position="203"/>
        <end position="217"/>
    </location>
</feature>
<organism evidence="2 3">
    <name type="scientific">Rhodococcus ruber</name>
    <dbReference type="NCBI Taxonomy" id="1830"/>
    <lineage>
        <taxon>Bacteria</taxon>
        <taxon>Bacillati</taxon>
        <taxon>Actinomycetota</taxon>
        <taxon>Actinomycetes</taxon>
        <taxon>Mycobacteriales</taxon>
        <taxon>Nocardiaceae</taxon>
        <taxon>Rhodococcus</taxon>
    </lineage>
</organism>
<evidence type="ECO:0000313" key="3">
    <source>
        <dbReference type="Proteomes" id="UP000042997"/>
    </source>
</evidence>
<feature type="region of interest" description="Disordered" evidence="1">
    <location>
        <begin position="1"/>
        <end position="51"/>
    </location>
</feature>
<feature type="region of interest" description="Disordered" evidence="1">
    <location>
        <begin position="71"/>
        <end position="125"/>
    </location>
</feature>
<feature type="compositionally biased region" description="Basic and acidic residues" evidence="1">
    <location>
        <begin position="33"/>
        <end position="44"/>
    </location>
</feature>
<gene>
    <name evidence="2" type="ORF">RHRU231_390100</name>
</gene>
<dbReference type="AlphaFoldDB" id="A0A098BHL5"/>
<reference evidence="2 3" key="1">
    <citation type="journal article" date="2014" name="Genome Announc.">
        <title>Draft Genome Sequence of Propane- and Butane-Oxidizing Actinobacterium Rhodococcus ruber IEGM 231.</title>
        <authorList>
            <person name="Ivshina I.B."/>
            <person name="Kuyukina M.S."/>
            <person name="Krivoruchko A.V."/>
            <person name="Barbe V."/>
            <person name="Fischer C."/>
        </authorList>
    </citation>
    <scope>NUCLEOTIDE SEQUENCE [LARGE SCALE GENOMIC DNA]</scope>
</reference>